<dbReference type="Proteomes" id="UP000188637">
    <property type="component" value="Unassembled WGS sequence"/>
</dbReference>
<protein>
    <submittedName>
        <fullName evidence="1">[acyl-carrier-protein] S-malonyltransferase</fullName>
    </submittedName>
</protein>
<evidence type="ECO:0000313" key="1">
    <source>
        <dbReference type="EMBL" id="ONI38724.1"/>
    </source>
</evidence>
<accession>A0ACC8X935</accession>
<organism evidence="1 2">
    <name type="scientific">Candidatus Epulonipiscium fishelsonii</name>
    <dbReference type="NCBI Taxonomy" id="77094"/>
    <lineage>
        <taxon>Bacteria</taxon>
        <taxon>Bacillati</taxon>
        <taxon>Bacillota</taxon>
        <taxon>Clostridia</taxon>
        <taxon>Lachnospirales</taxon>
        <taxon>Lachnospiraceae</taxon>
        <taxon>Candidatus Epulonipiscium</taxon>
    </lineage>
</organism>
<comment type="caution">
    <text evidence="1">The sequence shown here is derived from an EMBL/GenBank/DDBJ whole genome shotgun (WGS) entry which is preliminary data.</text>
</comment>
<sequence length="295" mass="32732">MGKDIFENYEESRNLFNKANELFEQWDIKEVCFEDPNAVINQTEYTQVALFTTNLAVYEAVKKAGIEPDAIIGYSLGEYSALVASGILNFEDALQLVELRSKYMSEATKLNKGAMSAVLGLDKEIIKKVCEEVTSEGNLVCVANDNCPGQLVISGTKEGIELASEKLKKVGAKRIIPLNVSGAFHSPLMQVASEKLEKYVANLNFNDPKIPIVSNVTADYMDGEEARKNIPIQTMQGVCFRESVERLINDGFDIFIEIGVKKTLANFVGKISKNVKIFNVEDKKSLDKTLASMEY</sequence>
<name>A0ACC8X935_9FIRM</name>
<reference evidence="1" key="1">
    <citation type="submission" date="2016-08" db="EMBL/GenBank/DDBJ databases">
        <authorList>
            <person name="Ngugi D.K."/>
            <person name="Miyake S."/>
            <person name="Stingl U."/>
        </authorList>
    </citation>
    <scope>NUCLEOTIDE SEQUENCE</scope>
    <source>
        <strain evidence="1">SCG-D08WGA-EpuloA1</strain>
    </source>
</reference>
<gene>
    <name evidence="1" type="ORF">AN640_02255</name>
</gene>
<keyword evidence="2" id="KW-1185">Reference proteome</keyword>
<proteinExistence type="predicted"/>
<dbReference type="EMBL" id="LJHD01000283">
    <property type="protein sequence ID" value="ONI38724.1"/>
    <property type="molecule type" value="Genomic_DNA"/>
</dbReference>
<evidence type="ECO:0000313" key="2">
    <source>
        <dbReference type="Proteomes" id="UP000188637"/>
    </source>
</evidence>